<accession>A0A4C1W980</accession>
<evidence type="ECO:0000313" key="3">
    <source>
        <dbReference type="Proteomes" id="UP000299102"/>
    </source>
</evidence>
<feature type="region of interest" description="Disordered" evidence="1">
    <location>
        <begin position="72"/>
        <end position="97"/>
    </location>
</feature>
<dbReference type="AlphaFoldDB" id="A0A4C1W980"/>
<sequence>MSIHFIPSSNGGPVFDSGSGLGLRRLRPHSRSLSLLNFGPGTTSHSGSGRAPDSNFDPSLDFDLEAVPMTNRYQDGMAPPRLRAPARPTKNDGAGGAYLGGDKFLKEIWAVPLSWRP</sequence>
<evidence type="ECO:0000313" key="2">
    <source>
        <dbReference type="EMBL" id="GBP47593.1"/>
    </source>
</evidence>
<reference evidence="2 3" key="1">
    <citation type="journal article" date="2019" name="Commun. Biol.">
        <title>The bagworm genome reveals a unique fibroin gene that provides high tensile strength.</title>
        <authorList>
            <person name="Kono N."/>
            <person name="Nakamura H."/>
            <person name="Ohtoshi R."/>
            <person name="Tomita M."/>
            <person name="Numata K."/>
            <person name="Arakawa K."/>
        </authorList>
    </citation>
    <scope>NUCLEOTIDE SEQUENCE [LARGE SCALE GENOMIC DNA]</scope>
</reference>
<dbReference type="Proteomes" id="UP000299102">
    <property type="component" value="Unassembled WGS sequence"/>
</dbReference>
<keyword evidence="3" id="KW-1185">Reference proteome</keyword>
<dbReference type="EMBL" id="BGZK01000505">
    <property type="protein sequence ID" value="GBP47593.1"/>
    <property type="molecule type" value="Genomic_DNA"/>
</dbReference>
<organism evidence="2 3">
    <name type="scientific">Eumeta variegata</name>
    <name type="common">Bagworm moth</name>
    <name type="synonym">Eumeta japonica</name>
    <dbReference type="NCBI Taxonomy" id="151549"/>
    <lineage>
        <taxon>Eukaryota</taxon>
        <taxon>Metazoa</taxon>
        <taxon>Ecdysozoa</taxon>
        <taxon>Arthropoda</taxon>
        <taxon>Hexapoda</taxon>
        <taxon>Insecta</taxon>
        <taxon>Pterygota</taxon>
        <taxon>Neoptera</taxon>
        <taxon>Endopterygota</taxon>
        <taxon>Lepidoptera</taxon>
        <taxon>Glossata</taxon>
        <taxon>Ditrysia</taxon>
        <taxon>Tineoidea</taxon>
        <taxon>Psychidae</taxon>
        <taxon>Oiketicinae</taxon>
        <taxon>Eumeta</taxon>
    </lineage>
</organism>
<comment type="caution">
    <text evidence="2">The sequence shown here is derived from an EMBL/GenBank/DDBJ whole genome shotgun (WGS) entry which is preliminary data.</text>
</comment>
<evidence type="ECO:0000256" key="1">
    <source>
        <dbReference type="SAM" id="MobiDB-lite"/>
    </source>
</evidence>
<feature type="region of interest" description="Disordered" evidence="1">
    <location>
        <begin position="33"/>
        <end position="59"/>
    </location>
</feature>
<name>A0A4C1W980_EUMVA</name>
<feature type="compositionally biased region" description="Low complexity" evidence="1">
    <location>
        <begin position="78"/>
        <end position="88"/>
    </location>
</feature>
<protein>
    <submittedName>
        <fullName evidence="2">Uncharacterized protein</fullName>
    </submittedName>
</protein>
<feature type="region of interest" description="Disordered" evidence="1">
    <location>
        <begin position="1"/>
        <end position="21"/>
    </location>
</feature>
<gene>
    <name evidence="2" type="ORF">EVAR_30307_1</name>
</gene>
<proteinExistence type="predicted"/>